<dbReference type="InterPro" id="IPR050406">
    <property type="entry name" value="FGGY_Carb_Kinase"/>
</dbReference>
<dbReference type="Gene3D" id="3.30.420.40">
    <property type="match status" value="2"/>
</dbReference>
<protein>
    <submittedName>
        <fullName evidence="5">Carbohydrate kinase</fullName>
    </submittedName>
</protein>
<proteinExistence type="inferred from homology"/>
<evidence type="ECO:0000313" key="6">
    <source>
        <dbReference type="Proteomes" id="UP000443153"/>
    </source>
</evidence>
<dbReference type="InterPro" id="IPR018484">
    <property type="entry name" value="FGGY_N"/>
</dbReference>
<organism evidence="5 6">
    <name type="scientific">Maribacter luteus</name>
    <dbReference type="NCBI Taxonomy" id="2594478"/>
    <lineage>
        <taxon>Bacteria</taxon>
        <taxon>Pseudomonadati</taxon>
        <taxon>Bacteroidota</taxon>
        <taxon>Flavobacteriia</taxon>
        <taxon>Flavobacteriales</taxon>
        <taxon>Flavobacteriaceae</taxon>
        <taxon>Maribacter</taxon>
    </lineage>
</organism>
<reference evidence="5 6" key="1">
    <citation type="submission" date="2019-11" db="EMBL/GenBank/DDBJ databases">
        <title>Maribacter lutea sp. nov., a marine bacterium isolated from intertidal sand.</title>
        <authorList>
            <person name="Liu A."/>
        </authorList>
    </citation>
    <scope>NUCLEOTIDE SEQUENCE [LARGE SCALE GENOMIC DNA]</scope>
    <source>
        <strain evidence="5 6">RZ05</strain>
    </source>
</reference>
<dbReference type="SUPFAM" id="SSF53067">
    <property type="entry name" value="Actin-like ATPase domain"/>
    <property type="match status" value="2"/>
</dbReference>
<dbReference type="GO" id="GO:0005975">
    <property type="term" value="P:carbohydrate metabolic process"/>
    <property type="evidence" value="ECO:0007669"/>
    <property type="project" value="InterPro"/>
</dbReference>
<dbReference type="Proteomes" id="UP000443153">
    <property type="component" value="Unassembled WGS sequence"/>
</dbReference>
<comment type="caution">
    <text evidence="5">The sequence shown here is derived from an EMBL/GenBank/DDBJ whole genome shotgun (WGS) entry which is preliminary data.</text>
</comment>
<name>A0A6I2MNN1_9FLAO</name>
<dbReference type="EMBL" id="WKJH01000024">
    <property type="protein sequence ID" value="MRX65328.1"/>
    <property type="molecule type" value="Genomic_DNA"/>
</dbReference>
<feature type="domain" description="Carbohydrate kinase FGGY N-terminal" evidence="4">
    <location>
        <begin position="10"/>
        <end position="196"/>
    </location>
</feature>
<accession>A0A6I2MNN1</accession>
<comment type="similarity">
    <text evidence="1">Belongs to the FGGY kinase family.</text>
</comment>
<evidence type="ECO:0000313" key="5">
    <source>
        <dbReference type="EMBL" id="MRX65328.1"/>
    </source>
</evidence>
<dbReference type="InterPro" id="IPR043129">
    <property type="entry name" value="ATPase_NBD"/>
</dbReference>
<keyword evidence="2" id="KW-0808">Transferase</keyword>
<gene>
    <name evidence="5" type="ORF">GJ691_14305</name>
</gene>
<evidence type="ECO:0000259" key="4">
    <source>
        <dbReference type="Pfam" id="PF00370"/>
    </source>
</evidence>
<evidence type="ECO:0000256" key="2">
    <source>
        <dbReference type="ARBA" id="ARBA00022679"/>
    </source>
</evidence>
<dbReference type="PANTHER" id="PTHR43095:SF2">
    <property type="entry name" value="GLUCONOKINASE"/>
    <property type="match status" value="1"/>
</dbReference>
<evidence type="ECO:0000256" key="1">
    <source>
        <dbReference type="ARBA" id="ARBA00009156"/>
    </source>
</evidence>
<keyword evidence="3 5" id="KW-0418">Kinase</keyword>
<evidence type="ECO:0000256" key="3">
    <source>
        <dbReference type="ARBA" id="ARBA00022777"/>
    </source>
</evidence>
<dbReference type="GO" id="GO:0016301">
    <property type="term" value="F:kinase activity"/>
    <property type="evidence" value="ECO:0007669"/>
    <property type="project" value="UniProtKB-KW"/>
</dbReference>
<sequence length="441" mass="50437">MSIKNVKKVIAVVDIGKTNKKIFLFDDSFNVVSQNYRQFNEVKDDDGFPCDDLDAIEEWILSEIRRIQSEGNYKIKAINFSTHGASLVYLNEKGERLTPLYNYLKPLELADYSFIYDTNGGVGEFSRQTASPAYGMLNAGMQMIWLKNKKPDVWKNVKYILHYPQYLSYLFTKEITADYTSIGAHTAIWDFDHMQYHKWLKDEGISLPEPCNGKVAIKAEVNGEPIAIGSGLHDSSSSLIPILESNGDDDFVLLSTGTWIIAMNPFSKETLTAHQLKNNCLCFMTPLKKQVKSSMQFLGHVHELNTKAFCDYYDLPENYFLNVGLNKKLCEDIIREGRQVFFPNKVPEDYMADLGQLKRYDSFEKAYHQLVYEISYLVFEGIQLILDSDSNLRSIYITGGFNKNDIFVECLSQMLPEQKIKFPNVRNASALGAALLMKQYL</sequence>
<keyword evidence="6" id="KW-1185">Reference proteome</keyword>
<dbReference type="PANTHER" id="PTHR43095">
    <property type="entry name" value="SUGAR KINASE"/>
    <property type="match status" value="1"/>
</dbReference>
<dbReference type="Pfam" id="PF00370">
    <property type="entry name" value="FGGY_N"/>
    <property type="match status" value="1"/>
</dbReference>
<dbReference type="AlphaFoldDB" id="A0A6I2MNN1"/>